<evidence type="ECO:0000313" key="2">
    <source>
        <dbReference type="Proteomes" id="UP000734854"/>
    </source>
</evidence>
<organism evidence="1 2">
    <name type="scientific">Zingiber officinale</name>
    <name type="common">Ginger</name>
    <name type="synonym">Amomum zingiber</name>
    <dbReference type="NCBI Taxonomy" id="94328"/>
    <lineage>
        <taxon>Eukaryota</taxon>
        <taxon>Viridiplantae</taxon>
        <taxon>Streptophyta</taxon>
        <taxon>Embryophyta</taxon>
        <taxon>Tracheophyta</taxon>
        <taxon>Spermatophyta</taxon>
        <taxon>Magnoliopsida</taxon>
        <taxon>Liliopsida</taxon>
        <taxon>Zingiberales</taxon>
        <taxon>Zingiberaceae</taxon>
        <taxon>Zingiber</taxon>
    </lineage>
</organism>
<dbReference type="PANTHER" id="PTHR12265">
    <property type="entry name" value="TRANSMEMBRANE PROTEIN 53"/>
    <property type="match status" value="1"/>
</dbReference>
<gene>
    <name evidence="1" type="ORF">ZIOFF_066737</name>
</gene>
<dbReference type="AlphaFoldDB" id="A0A8J5EYM9"/>
<comment type="caution">
    <text evidence="1">The sequence shown here is derived from an EMBL/GenBank/DDBJ whole genome shotgun (WGS) entry which is preliminary data.</text>
</comment>
<protein>
    <recommendedName>
        <fullName evidence="3">DUF829 domain-containing protein</fullName>
    </recommendedName>
</protein>
<keyword evidence="2" id="KW-1185">Reference proteome</keyword>
<dbReference type="EMBL" id="JACMSC010000018">
    <property type="protein sequence ID" value="KAG6477474.1"/>
    <property type="molecule type" value="Genomic_DNA"/>
</dbReference>
<sequence length="396" mass="44769">MWGQGGRFYWADKEGEVGIVVVFAWLSSEERHLNPYVRLYSSYGWRSLICHADFFTLFFPDKAASLADSLLNELLQELKSRPLPIVFSAFSGGPKGCMYKVLQLIDGQCKGQLVLDDYWLVKDCLCGHIYDSSPVDFTSDLGTRFVLHPSVLKRPHPPRVVSWMAKALATGLDSLFIRRFEAERADYWQTLYSSVNIGPFLIFCSEDDELAPARVICDFAQRLQELGGDVELIKWKSSPHVGHYKFHASEYRNSVVELLGKAASTYAQRRLRSQNKEGLFIPESVCSLHKAAASSNESLKGLTLDPSDDFFLSSSTECNDGRDTRLQSEELFHTLNIPSINPHGVLGKILFDVCVPKNIEGWDIKPSTSFKGTQAFSHTHRHGFFSPRKCLRRSRL</sequence>
<dbReference type="OrthoDB" id="77878at2759"/>
<dbReference type="Pfam" id="PF05705">
    <property type="entry name" value="DUF829"/>
    <property type="match status" value="2"/>
</dbReference>
<dbReference type="Proteomes" id="UP000734854">
    <property type="component" value="Unassembled WGS sequence"/>
</dbReference>
<name>A0A8J5EYM9_ZINOF</name>
<accession>A0A8J5EYM9</accession>
<reference evidence="1 2" key="1">
    <citation type="submission" date="2020-08" db="EMBL/GenBank/DDBJ databases">
        <title>Plant Genome Project.</title>
        <authorList>
            <person name="Zhang R.-G."/>
        </authorList>
    </citation>
    <scope>NUCLEOTIDE SEQUENCE [LARGE SCALE GENOMIC DNA]</scope>
    <source>
        <tissue evidence="1">Rhizome</tissue>
    </source>
</reference>
<proteinExistence type="predicted"/>
<evidence type="ECO:0000313" key="1">
    <source>
        <dbReference type="EMBL" id="KAG6477474.1"/>
    </source>
</evidence>
<evidence type="ECO:0008006" key="3">
    <source>
        <dbReference type="Google" id="ProtNLM"/>
    </source>
</evidence>
<dbReference type="PANTHER" id="PTHR12265:SF0">
    <property type="entry name" value="EXPRESSED PROTEIN"/>
    <property type="match status" value="1"/>
</dbReference>
<dbReference type="InterPro" id="IPR008547">
    <property type="entry name" value="DUF829_TMEM53"/>
</dbReference>